<sequence length="74" mass="8092">MSVRPSALRSSITHACGEVWKKVQCFADTVTGTNPGLWLQAYRTTSGVYFTLVECRIVAAADTPARSLPTFQDL</sequence>
<evidence type="ECO:0000313" key="2">
    <source>
        <dbReference type="Proteomes" id="UP000011761"/>
    </source>
</evidence>
<gene>
    <name evidence="1" type="ORF">BAUCODRAFT_242999</name>
</gene>
<dbReference type="AlphaFoldDB" id="M2MAI6"/>
<dbReference type="KEGG" id="bcom:BAUCODRAFT_242999"/>
<accession>M2MAI6</accession>
<reference evidence="1 2" key="1">
    <citation type="journal article" date="2012" name="PLoS Pathog.">
        <title>Diverse lifestyles and strategies of plant pathogenesis encoded in the genomes of eighteen Dothideomycetes fungi.</title>
        <authorList>
            <person name="Ohm R.A."/>
            <person name="Feau N."/>
            <person name="Henrissat B."/>
            <person name="Schoch C.L."/>
            <person name="Horwitz B.A."/>
            <person name="Barry K.W."/>
            <person name="Condon B.J."/>
            <person name="Copeland A.C."/>
            <person name="Dhillon B."/>
            <person name="Glaser F."/>
            <person name="Hesse C.N."/>
            <person name="Kosti I."/>
            <person name="LaButti K."/>
            <person name="Lindquist E.A."/>
            <person name="Lucas S."/>
            <person name="Salamov A.A."/>
            <person name="Bradshaw R.E."/>
            <person name="Ciuffetti L."/>
            <person name="Hamelin R.C."/>
            <person name="Kema G.H.J."/>
            <person name="Lawrence C."/>
            <person name="Scott J.A."/>
            <person name="Spatafora J.W."/>
            <person name="Turgeon B.G."/>
            <person name="de Wit P.J.G.M."/>
            <person name="Zhong S."/>
            <person name="Goodwin S.B."/>
            <person name="Grigoriev I.V."/>
        </authorList>
    </citation>
    <scope>NUCLEOTIDE SEQUENCE [LARGE SCALE GENOMIC DNA]</scope>
    <source>
        <strain evidence="1 2">UAMH 10762</strain>
    </source>
</reference>
<dbReference type="HOGENOM" id="CLU_2687418_0_0_1"/>
<proteinExistence type="predicted"/>
<organism evidence="1 2">
    <name type="scientific">Baudoinia panamericana (strain UAMH 10762)</name>
    <name type="common">Angels' share fungus</name>
    <name type="synonym">Baudoinia compniacensis (strain UAMH 10762)</name>
    <dbReference type="NCBI Taxonomy" id="717646"/>
    <lineage>
        <taxon>Eukaryota</taxon>
        <taxon>Fungi</taxon>
        <taxon>Dikarya</taxon>
        <taxon>Ascomycota</taxon>
        <taxon>Pezizomycotina</taxon>
        <taxon>Dothideomycetes</taxon>
        <taxon>Dothideomycetidae</taxon>
        <taxon>Mycosphaerellales</taxon>
        <taxon>Teratosphaeriaceae</taxon>
        <taxon>Baudoinia</taxon>
    </lineage>
</organism>
<dbReference type="RefSeq" id="XP_007679613.1">
    <property type="nucleotide sequence ID" value="XM_007681423.1"/>
</dbReference>
<keyword evidence="2" id="KW-1185">Reference proteome</keyword>
<dbReference type="GeneID" id="19110154"/>
<name>M2MAI6_BAUPA</name>
<protein>
    <submittedName>
        <fullName evidence="1">Uncharacterized protein</fullName>
    </submittedName>
</protein>
<dbReference type="EMBL" id="KB445560">
    <property type="protein sequence ID" value="EMC93481.1"/>
    <property type="molecule type" value="Genomic_DNA"/>
</dbReference>
<dbReference type="Proteomes" id="UP000011761">
    <property type="component" value="Unassembled WGS sequence"/>
</dbReference>
<evidence type="ECO:0000313" key="1">
    <source>
        <dbReference type="EMBL" id="EMC93481.1"/>
    </source>
</evidence>